<keyword evidence="2" id="KW-1003">Cell membrane</keyword>
<dbReference type="NCBIfam" id="TIGR02142">
    <property type="entry name" value="modC_ABC"/>
    <property type="match status" value="1"/>
</dbReference>
<dbReference type="InterPro" id="IPR050334">
    <property type="entry name" value="Molybdenum_import_ModC"/>
</dbReference>
<evidence type="ECO:0000256" key="5">
    <source>
        <dbReference type="ARBA" id="ARBA00022741"/>
    </source>
</evidence>
<dbReference type="InterPro" id="IPR003439">
    <property type="entry name" value="ABC_transporter-like_ATP-bd"/>
</dbReference>
<dbReference type="InterPro" id="IPR004606">
    <property type="entry name" value="Mop_domain"/>
</dbReference>
<keyword evidence="11" id="KW-0378">Hydrolase</keyword>
<dbReference type="InterPro" id="IPR017871">
    <property type="entry name" value="ABC_transporter-like_CS"/>
</dbReference>
<evidence type="ECO:0000256" key="4">
    <source>
        <dbReference type="ARBA" id="ARBA00022519"/>
    </source>
</evidence>
<dbReference type="EC" id="3.6.3.29" evidence="11"/>
<dbReference type="GO" id="GO:0140359">
    <property type="term" value="F:ABC-type transporter activity"/>
    <property type="evidence" value="ECO:0007669"/>
    <property type="project" value="InterPro"/>
</dbReference>
<dbReference type="EMBL" id="UIDG01000083">
    <property type="protein sequence ID" value="SUS05126.1"/>
    <property type="molecule type" value="Genomic_DNA"/>
</dbReference>
<protein>
    <submittedName>
        <fullName evidence="11">Molybdate transporter subunit ATP-binding component of ABC superfamily</fullName>
        <ecNumber evidence="11">3.6.3.29</ecNumber>
    </submittedName>
</protein>
<keyword evidence="1" id="KW-0813">Transport</keyword>
<keyword evidence="5" id="KW-0547">Nucleotide-binding</keyword>
<dbReference type="GO" id="GO:0016887">
    <property type="term" value="F:ATP hydrolysis activity"/>
    <property type="evidence" value="ECO:0007669"/>
    <property type="project" value="InterPro"/>
</dbReference>
<dbReference type="SUPFAM" id="SSF50331">
    <property type="entry name" value="MOP-like"/>
    <property type="match status" value="1"/>
</dbReference>
<dbReference type="Pfam" id="PF00005">
    <property type="entry name" value="ABC_tran"/>
    <property type="match status" value="1"/>
</dbReference>
<organism evidence="11">
    <name type="scientific">metagenome</name>
    <dbReference type="NCBI Taxonomy" id="256318"/>
    <lineage>
        <taxon>unclassified sequences</taxon>
        <taxon>metagenomes</taxon>
    </lineage>
</organism>
<evidence type="ECO:0000313" key="11">
    <source>
        <dbReference type="EMBL" id="SUS05126.1"/>
    </source>
</evidence>
<evidence type="ECO:0000256" key="2">
    <source>
        <dbReference type="ARBA" id="ARBA00022475"/>
    </source>
</evidence>
<dbReference type="InterPro" id="IPR011868">
    <property type="entry name" value="ModC_ABC_ATP-bd"/>
</dbReference>
<dbReference type="SMART" id="SM00382">
    <property type="entry name" value="AAA"/>
    <property type="match status" value="1"/>
</dbReference>
<evidence type="ECO:0000256" key="8">
    <source>
        <dbReference type="ARBA" id="ARBA00023136"/>
    </source>
</evidence>
<keyword evidence="4" id="KW-0997">Cell inner membrane</keyword>
<dbReference type="PANTHER" id="PTHR43514:SF4">
    <property type="entry name" value="ABC TRANSPORTER I FAMILY MEMBER 10"/>
    <property type="match status" value="1"/>
</dbReference>
<dbReference type="GO" id="GO:0005524">
    <property type="term" value="F:ATP binding"/>
    <property type="evidence" value="ECO:0007669"/>
    <property type="project" value="UniProtKB-KW"/>
</dbReference>
<keyword evidence="6 11" id="KW-0067">ATP-binding</keyword>
<evidence type="ECO:0000256" key="7">
    <source>
        <dbReference type="ARBA" id="ARBA00022967"/>
    </source>
</evidence>
<name>A0A380TA63_9ZZZZ</name>
<evidence type="ECO:0000256" key="1">
    <source>
        <dbReference type="ARBA" id="ARBA00022448"/>
    </source>
</evidence>
<reference evidence="11" key="1">
    <citation type="submission" date="2018-07" db="EMBL/GenBank/DDBJ databases">
        <authorList>
            <person name="Quirk P.G."/>
            <person name="Krulwich T.A."/>
        </authorList>
    </citation>
    <scope>NUCLEOTIDE SEQUENCE</scope>
</reference>
<evidence type="ECO:0000256" key="3">
    <source>
        <dbReference type="ARBA" id="ARBA00022505"/>
    </source>
</evidence>
<keyword evidence="8" id="KW-0472">Membrane</keyword>
<dbReference type="InterPro" id="IPR003593">
    <property type="entry name" value="AAA+_ATPase"/>
</dbReference>
<feature type="domain" description="ABC transporter" evidence="9">
    <location>
        <begin position="2"/>
        <end position="232"/>
    </location>
</feature>
<dbReference type="PROSITE" id="PS00211">
    <property type="entry name" value="ABC_TRANSPORTER_1"/>
    <property type="match status" value="1"/>
</dbReference>
<evidence type="ECO:0000259" key="9">
    <source>
        <dbReference type="PROSITE" id="PS50893"/>
    </source>
</evidence>
<dbReference type="InterPro" id="IPR027417">
    <property type="entry name" value="P-loop_NTPase"/>
</dbReference>
<sequence length="374" mass="40579">MIEVAARLQQGTFLLDAAFSCYGGITALFGRSGSGKSTVIAIIAGIRRPDRGRVAVNGQVLVDTNNKIWLPPHRRRIGLVFQDSQLFPHLTVRQNLLYGRWFARRRGDEIAFDAVISTLDIAALLSRRPPQLSGGEKQRVALGRALLANPALLLMDEPLASLDMARKIEILPLIENVRDAFGIPILYVSHALEEVARLADTVVVLDAGRVVACGPPATALGSSPQPPVRDRFSIASVLNVNVGPFDERYGLTLLRHPAGDIFLSGRIRPHLQEVRIVIKAIDVALTTELPRQLSIRTVLHAHIGAIIADDRAVAVIDLVLPDGSRLLALATRKALDELNLAPGRPVFALIKTVAMDERPVGAVDTRRAMAGGER</sequence>
<dbReference type="Gene3D" id="3.40.50.300">
    <property type="entry name" value="P-loop containing nucleotide triphosphate hydrolases"/>
    <property type="match status" value="1"/>
</dbReference>
<dbReference type="GO" id="GO:0015098">
    <property type="term" value="F:molybdate ion transmembrane transporter activity"/>
    <property type="evidence" value="ECO:0007669"/>
    <property type="project" value="InterPro"/>
</dbReference>
<dbReference type="PANTHER" id="PTHR43514">
    <property type="entry name" value="ABC TRANSPORTER I FAMILY MEMBER 10"/>
    <property type="match status" value="1"/>
</dbReference>
<gene>
    <name evidence="11" type="primary">modC</name>
    <name evidence="11" type="ORF">DF3PB_1730004</name>
</gene>
<dbReference type="PROSITE" id="PS51866">
    <property type="entry name" value="MOP"/>
    <property type="match status" value="1"/>
</dbReference>
<dbReference type="SUPFAM" id="SSF52540">
    <property type="entry name" value="P-loop containing nucleoside triphosphate hydrolases"/>
    <property type="match status" value="1"/>
</dbReference>
<feature type="domain" description="Mop" evidence="10">
    <location>
        <begin position="292"/>
        <end position="359"/>
    </location>
</feature>
<accession>A0A380TA63</accession>
<dbReference type="AlphaFoldDB" id="A0A380TA63"/>
<dbReference type="GO" id="GO:0016020">
    <property type="term" value="C:membrane"/>
    <property type="evidence" value="ECO:0007669"/>
    <property type="project" value="InterPro"/>
</dbReference>
<dbReference type="Gene3D" id="2.40.50.100">
    <property type="match status" value="1"/>
</dbReference>
<keyword evidence="7" id="KW-1278">Translocase</keyword>
<keyword evidence="3" id="KW-0500">Molybdenum</keyword>
<dbReference type="InterPro" id="IPR005116">
    <property type="entry name" value="Transp-assoc_OB_typ1"/>
</dbReference>
<dbReference type="InterPro" id="IPR008995">
    <property type="entry name" value="Mo/tungstate-bd_C_term_dom"/>
</dbReference>
<dbReference type="PROSITE" id="PS50893">
    <property type="entry name" value="ABC_TRANSPORTER_2"/>
    <property type="match status" value="1"/>
</dbReference>
<evidence type="ECO:0000259" key="10">
    <source>
        <dbReference type="PROSITE" id="PS51866"/>
    </source>
</evidence>
<evidence type="ECO:0000256" key="6">
    <source>
        <dbReference type="ARBA" id="ARBA00022840"/>
    </source>
</evidence>
<dbReference type="Pfam" id="PF03459">
    <property type="entry name" value="TOBE"/>
    <property type="match status" value="1"/>
</dbReference>
<proteinExistence type="predicted"/>